<comment type="catalytic activity">
    <reaction evidence="11">
        <text>[ThiI sulfur-carrier protein]-S-sulfanyl-L-cysteine + a uridine in tRNA + 2 reduced [2Fe-2S]-[ferredoxin] + ATP + H(+) = [ThiI sulfur-carrier protein]-L-cysteine + a 4-thiouridine in tRNA + 2 oxidized [2Fe-2S]-[ferredoxin] + AMP + diphosphate</text>
        <dbReference type="Rhea" id="RHEA:24176"/>
        <dbReference type="Rhea" id="RHEA-COMP:10000"/>
        <dbReference type="Rhea" id="RHEA-COMP:10001"/>
        <dbReference type="Rhea" id="RHEA-COMP:13337"/>
        <dbReference type="Rhea" id="RHEA-COMP:13338"/>
        <dbReference type="Rhea" id="RHEA-COMP:13339"/>
        <dbReference type="Rhea" id="RHEA-COMP:13340"/>
        <dbReference type="ChEBI" id="CHEBI:15378"/>
        <dbReference type="ChEBI" id="CHEBI:29950"/>
        <dbReference type="ChEBI" id="CHEBI:30616"/>
        <dbReference type="ChEBI" id="CHEBI:33019"/>
        <dbReference type="ChEBI" id="CHEBI:33737"/>
        <dbReference type="ChEBI" id="CHEBI:33738"/>
        <dbReference type="ChEBI" id="CHEBI:61963"/>
        <dbReference type="ChEBI" id="CHEBI:65315"/>
        <dbReference type="ChEBI" id="CHEBI:136798"/>
        <dbReference type="ChEBI" id="CHEBI:456215"/>
        <dbReference type="EC" id="2.8.1.4"/>
    </reaction>
</comment>
<dbReference type="InterPro" id="IPR049961">
    <property type="entry name" value="ThiI_N"/>
</dbReference>
<evidence type="ECO:0000256" key="9">
    <source>
        <dbReference type="ARBA" id="ARBA00023157"/>
    </source>
</evidence>
<keyword evidence="6 11" id="KW-0067">ATP-binding</keyword>
<dbReference type="InterPro" id="IPR049962">
    <property type="entry name" value="THUMP_ThiI"/>
</dbReference>
<dbReference type="AlphaFoldDB" id="A0A1X7AIM1"/>
<dbReference type="PROSITE" id="PS51165">
    <property type="entry name" value="THUMP"/>
    <property type="match status" value="1"/>
</dbReference>
<dbReference type="InterPro" id="IPR026340">
    <property type="entry name" value="THII_Thiazole_biosynth_dom"/>
</dbReference>
<dbReference type="PANTHER" id="PTHR43209">
    <property type="entry name" value="TRNA SULFURTRANSFERASE"/>
    <property type="match status" value="1"/>
</dbReference>
<dbReference type="InterPro" id="IPR001763">
    <property type="entry name" value="Rhodanese-like_dom"/>
</dbReference>
<dbReference type="GO" id="GO:0000049">
    <property type="term" value="F:tRNA binding"/>
    <property type="evidence" value="ECO:0007669"/>
    <property type="project" value="UniProtKB-UniRule"/>
</dbReference>
<dbReference type="SUPFAM" id="SSF52402">
    <property type="entry name" value="Adenine nucleotide alpha hydrolases-like"/>
    <property type="match status" value="1"/>
</dbReference>
<keyword evidence="15" id="KW-1185">Reference proteome</keyword>
<dbReference type="PROSITE" id="PS50206">
    <property type="entry name" value="RHODANESE_3"/>
    <property type="match status" value="1"/>
</dbReference>
<feature type="binding site" evidence="11">
    <location>
        <position position="298"/>
    </location>
    <ligand>
        <name>ATP</name>
        <dbReference type="ChEBI" id="CHEBI:30616"/>
    </ligand>
</feature>
<feature type="active site" description="Cysteine persulfide intermediate" evidence="11">
    <location>
        <position position="457"/>
    </location>
</feature>
<dbReference type="RefSeq" id="WP_087107481.1">
    <property type="nucleotide sequence ID" value="NZ_CBCSCN010000001.1"/>
</dbReference>
<protein>
    <recommendedName>
        <fullName evidence="11">tRNA sulfurtransferase</fullName>
        <ecNumber evidence="11">2.8.1.4</ecNumber>
    </recommendedName>
    <alternativeName>
        <fullName evidence="11">Sulfur carrier protein ThiS sulfurtransferase</fullName>
    </alternativeName>
    <alternativeName>
        <fullName evidence="11">Thiamine biosynthesis protein ThiI</fullName>
    </alternativeName>
    <alternativeName>
        <fullName evidence="11">tRNA 4-thiouridine synthase</fullName>
    </alternativeName>
</protein>
<keyword evidence="9" id="KW-1015">Disulfide bond</keyword>
<dbReference type="GO" id="GO:0002937">
    <property type="term" value="P:tRNA 4-thiouridine biosynthesis"/>
    <property type="evidence" value="ECO:0007669"/>
    <property type="project" value="TreeGrafter"/>
</dbReference>
<dbReference type="GO" id="GO:0140741">
    <property type="term" value="F:tRNA-uracil-4 sulfurtransferase activity"/>
    <property type="evidence" value="ECO:0007669"/>
    <property type="project" value="UniProtKB-EC"/>
</dbReference>
<name>A0A1X7AIM1_9GAMM</name>
<comment type="caution">
    <text evidence="11">Lacks conserved residue(s) required for the propagation of feature annotation.</text>
</comment>
<dbReference type="CDD" id="cd01712">
    <property type="entry name" value="PPase_ThiI"/>
    <property type="match status" value="1"/>
</dbReference>
<organism evidence="14 15">
    <name type="scientific">Parendozoicomonas haliclonae</name>
    <dbReference type="NCBI Taxonomy" id="1960125"/>
    <lineage>
        <taxon>Bacteria</taxon>
        <taxon>Pseudomonadati</taxon>
        <taxon>Pseudomonadota</taxon>
        <taxon>Gammaproteobacteria</taxon>
        <taxon>Oceanospirillales</taxon>
        <taxon>Endozoicomonadaceae</taxon>
        <taxon>Parendozoicomonas</taxon>
    </lineage>
</organism>
<dbReference type="InterPro" id="IPR054173">
    <property type="entry name" value="ThiI_fer"/>
</dbReference>
<dbReference type="PANTHER" id="PTHR43209:SF1">
    <property type="entry name" value="TRNA SULFURTRANSFERASE"/>
    <property type="match status" value="1"/>
</dbReference>
<sequence>MKFIIKLFPEITIKSSPVRKQLVKQLRRNIRTVCRPLDESIEVTGKWDMLDVQTSSDEPSDVAAIADRLSCIPGIHQILEVAEYPLGTMDEMLEIVRPIFAEQLEGKTFCVRAKRGGHHNFTSTDLERYIGGELNQTTGAAGVSLKNPDVKVEIEVKNNRWFLITRRHPGLGGYPMGTQEPVLSLISGGFDSTVSSFLMMKRGLNTHFCFFNLGGHAHELAVKEVAYYLWDRYGASHRVRFVTIPFEGVVEEILTKIDNSYMGVILKRMMLRAASKTAELMHIDAIVTGESIAQVSSQTLPNLAVIDKVTDRLVFRPLATMDKQEIISVARQIGTEEFAKSIPEYCAVISKNPTTRAKPEKVEKEEGFFDFSVLEAAIENRRNVSVADIIADDLSREQVEVTNELAQDDIIIDIRHPTEEEIKPLKLDGREIVVMPFYQLRTKFPELDKSRHYLLYCDKGVMSQLHAMHLRDEGHSNVGVYQPDEIDNRKNKYK</sequence>
<dbReference type="SMART" id="SM00981">
    <property type="entry name" value="THUMP"/>
    <property type="match status" value="1"/>
</dbReference>
<comment type="subcellular location">
    <subcellularLocation>
        <location evidence="1 11">Cytoplasm</location>
    </subcellularLocation>
</comment>
<feature type="domain" description="THUMP" evidence="13">
    <location>
        <begin position="63"/>
        <end position="167"/>
    </location>
</feature>
<gene>
    <name evidence="11 14" type="primary">thiI</name>
    <name evidence="14" type="ORF">EHSB41UT_00986</name>
</gene>
<keyword evidence="2 11" id="KW-0963">Cytoplasm</keyword>
<dbReference type="Pfam" id="PF02926">
    <property type="entry name" value="THUMP"/>
    <property type="match status" value="1"/>
</dbReference>
<evidence type="ECO:0000256" key="1">
    <source>
        <dbReference type="ARBA" id="ARBA00004496"/>
    </source>
</evidence>
<keyword evidence="7 11" id="KW-0694">RNA-binding</keyword>
<comment type="similarity">
    <text evidence="11">Belongs to the ThiI family.</text>
</comment>
<dbReference type="HAMAP" id="MF_00021">
    <property type="entry name" value="ThiI"/>
    <property type="match status" value="1"/>
</dbReference>
<dbReference type="OrthoDB" id="9773948at2"/>
<keyword evidence="5 11" id="KW-0547">Nucleotide-binding</keyword>
<dbReference type="Pfam" id="PF22025">
    <property type="entry name" value="ThiI_fer"/>
    <property type="match status" value="1"/>
</dbReference>
<proteinExistence type="inferred from homology"/>
<dbReference type="Gene3D" id="3.40.50.620">
    <property type="entry name" value="HUPs"/>
    <property type="match status" value="1"/>
</dbReference>
<dbReference type="GO" id="GO:0005524">
    <property type="term" value="F:ATP binding"/>
    <property type="evidence" value="ECO:0007669"/>
    <property type="project" value="UniProtKB-UniRule"/>
</dbReference>
<evidence type="ECO:0000313" key="14">
    <source>
        <dbReference type="EMBL" id="SMA39204.1"/>
    </source>
</evidence>
<evidence type="ECO:0000256" key="4">
    <source>
        <dbReference type="ARBA" id="ARBA00022679"/>
    </source>
</evidence>
<feature type="binding site" evidence="11">
    <location>
        <position position="267"/>
    </location>
    <ligand>
        <name>ATP</name>
        <dbReference type="ChEBI" id="CHEBI:30616"/>
    </ligand>
</feature>
<keyword evidence="10" id="KW-0676">Redox-active center</keyword>
<evidence type="ECO:0000313" key="15">
    <source>
        <dbReference type="Proteomes" id="UP000196573"/>
    </source>
</evidence>
<dbReference type="SUPFAM" id="SSF143437">
    <property type="entry name" value="THUMP domain-like"/>
    <property type="match status" value="1"/>
</dbReference>
<dbReference type="EC" id="2.8.1.4" evidence="11"/>
<evidence type="ECO:0000259" key="13">
    <source>
        <dbReference type="PROSITE" id="PS51165"/>
    </source>
</evidence>
<evidence type="ECO:0000256" key="8">
    <source>
        <dbReference type="ARBA" id="ARBA00022977"/>
    </source>
</evidence>
<evidence type="ECO:0000256" key="10">
    <source>
        <dbReference type="ARBA" id="ARBA00023284"/>
    </source>
</evidence>
<dbReference type="GO" id="GO:0052837">
    <property type="term" value="P:thiazole biosynthetic process"/>
    <property type="evidence" value="ECO:0007669"/>
    <property type="project" value="InterPro"/>
</dbReference>
<keyword evidence="8 11" id="KW-0784">Thiamine biosynthesis</keyword>
<feature type="binding site" evidence="11">
    <location>
        <position position="289"/>
    </location>
    <ligand>
        <name>ATP</name>
        <dbReference type="ChEBI" id="CHEBI:30616"/>
    </ligand>
</feature>
<dbReference type="CDD" id="cd11716">
    <property type="entry name" value="THUMP_ThiI"/>
    <property type="match status" value="1"/>
</dbReference>
<evidence type="ECO:0000256" key="6">
    <source>
        <dbReference type="ARBA" id="ARBA00022840"/>
    </source>
</evidence>
<dbReference type="CDD" id="cd00158">
    <property type="entry name" value="RHOD"/>
    <property type="match status" value="1"/>
</dbReference>
<dbReference type="GO" id="GO:0004810">
    <property type="term" value="F:CCA tRNA nucleotidyltransferase activity"/>
    <property type="evidence" value="ECO:0007669"/>
    <property type="project" value="InterPro"/>
</dbReference>
<dbReference type="InterPro" id="IPR014729">
    <property type="entry name" value="Rossmann-like_a/b/a_fold"/>
</dbReference>
<dbReference type="SUPFAM" id="SSF52821">
    <property type="entry name" value="Rhodanese/Cell cycle control phosphatase"/>
    <property type="match status" value="1"/>
</dbReference>
<dbReference type="GO" id="GO:0009228">
    <property type="term" value="P:thiamine biosynthetic process"/>
    <property type="evidence" value="ECO:0007669"/>
    <property type="project" value="UniProtKB-KW"/>
</dbReference>
<dbReference type="InterPro" id="IPR003720">
    <property type="entry name" value="tRNA_STrfase"/>
</dbReference>
<feature type="binding site" evidence="11">
    <location>
        <begin position="185"/>
        <end position="186"/>
    </location>
    <ligand>
        <name>ATP</name>
        <dbReference type="ChEBI" id="CHEBI:30616"/>
    </ligand>
</feature>
<dbReference type="Pfam" id="PF02568">
    <property type="entry name" value="ThiI"/>
    <property type="match status" value="1"/>
</dbReference>
<dbReference type="UniPathway" id="UPA00060"/>
<dbReference type="InterPro" id="IPR036873">
    <property type="entry name" value="Rhodanese-like_dom_sf"/>
</dbReference>
<reference evidence="14 15" key="1">
    <citation type="submission" date="2017-03" db="EMBL/GenBank/DDBJ databases">
        <authorList>
            <person name="Afonso C.L."/>
            <person name="Miller P.J."/>
            <person name="Scott M.A."/>
            <person name="Spackman E."/>
            <person name="Goraichik I."/>
            <person name="Dimitrov K.M."/>
            <person name="Suarez D.L."/>
            <person name="Swayne D.E."/>
        </authorList>
    </citation>
    <scope>NUCLEOTIDE SEQUENCE [LARGE SCALE GENOMIC DNA]</scope>
    <source>
        <strain evidence="14">SB41UT1</strain>
    </source>
</reference>
<feature type="domain" description="Rhodanese" evidence="12">
    <location>
        <begin position="405"/>
        <end position="488"/>
    </location>
</feature>
<dbReference type="Proteomes" id="UP000196573">
    <property type="component" value="Unassembled WGS sequence"/>
</dbReference>
<dbReference type="Gene3D" id="3.30.2130.30">
    <property type="match status" value="1"/>
</dbReference>
<dbReference type="NCBIfam" id="TIGR04271">
    <property type="entry name" value="ThiI_C_thiazole"/>
    <property type="match status" value="1"/>
</dbReference>
<dbReference type="Pfam" id="PF00581">
    <property type="entry name" value="Rhodanese"/>
    <property type="match status" value="1"/>
</dbReference>
<keyword evidence="4 11" id="KW-0808">Transferase</keyword>
<evidence type="ECO:0000256" key="2">
    <source>
        <dbReference type="ARBA" id="ARBA00022490"/>
    </source>
</evidence>
<dbReference type="InterPro" id="IPR050102">
    <property type="entry name" value="tRNA_sulfurtransferase_ThiI"/>
</dbReference>
<dbReference type="GO" id="GO:0009229">
    <property type="term" value="P:thiamine diphosphate biosynthetic process"/>
    <property type="evidence" value="ECO:0007669"/>
    <property type="project" value="UniProtKB-UniRule"/>
</dbReference>
<dbReference type="EMBL" id="FWPT01000002">
    <property type="protein sequence ID" value="SMA39204.1"/>
    <property type="molecule type" value="Genomic_DNA"/>
</dbReference>
<accession>A0A1X7AIM1</accession>
<dbReference type="NCBIfam" id="TIGR00342">
    <property type="entry name" value="tRNA uracil 4-sulfurtransferase ThiI"/>
    <property type="match status" value="1"/>
</dbReference>
<keyword evidence="3 11" id="KW-0820">tRNA-binding</keyword>
<dbReference type="Gene3D" id="3.40.250.10">
    <property type="entry name" value="Rhodanese-like domain"/>
    <property type="match status" value="1"/>
</dbReference>
<evidence type="ECO:0000256" key="11">
    <source>
        <dbReference type="HAMAP-Rule" id="MF_00021"/>
    </source>
</evidence>
<dbReference type="GO" id="GO:0005829">
    <property type="term" value="C:cytosol"/>
    <property type="evidence" value="ECO:0007669"/>
    <property type="project" value="TreeGrafter"/>
</dbReference>
<evidence type="ECO:0000259" key="12">
    <source>
        <dbReference type="PROSITE" id="PS50206"/>
    </source>
</evidence>
<comment type="pathway">
    <text evidence="11">Cofactor biosynthesis; thiamine diphosphate biosynthesis.</text>
</comment>
<comment type="catalytic activity">
    <reaction evidence="11">
        <text>[ThiS sulfur-carrier protein]-C-terminal Gly-Gly-AMP + S-sulfanyl-L-cysteinyl-[cysteine desulfurase] + AH2 = [ThiS sulfur-carrier protein]-C-terminal-Gly-aminoethanethioate + L-cysteinyl-[cysteine desulfurase] + A + AMP + 2 H(+)</text>
        <dbReference type="Rhea" id="RHEA:43340"/>
        <dbReference type="Rhea" id="RHEA-COMP:12157"/>
        <dbReference type="Rhea" id="RHEA-COMP:12158"/>
        <dbReference type="Rhea" id="RHEA-COMP:12910"/>
        <dbReference type="Rhea" id="RHEA-COMP:19908"/>
        <dbReference type="ChEBI" id="CHEBI:13193"/>
        <dbReference type="ChEBI" id="CHEBI:15378"/>
        <dbReference type="ChEBI" id="CHEBI:17499"/>
        <dbReference type="ChEBI" id="CHEBI:29950"/>
        <dbReference type="ChEBI" id="CHEBI:61963"/>
        <dbReference type="ChEBI" id="CHEBI:90618"/>
        <dbReference type="ChEBI" id="CHEBI:232372"/>
        <dbReference type="ChEBI" id="CHEBI:456215"/>
    </reaction>
</comment>
<dbReference type="InterPro" id="IPR004114">
    <property type="entry name" value="THUMP_dom"/>
</dbReference>
<evidence type="ECO:0000256" key="5">
    <source>
        <dbReference type="ARBA" id="ARBA00022741"/>
    </source>
</evidence>
<comment type="function">
    <text evidence="11">Catalyzes the ATP-dependent transfer of a sulfur to tRNA to produce 4-thiouridine in position 8 of tRNAs, which functions as a near-UV photosensor. Also catalyzes the transfer of sulfur to the sulfur carrier protein ThiS, forming ThiS-thiocarboxylate. This is a step in the synthesis of thiazole, in the thiamine biosynthesis pathway. The sulfur is donated as persulfide by IscS.</text>
</comment>
<dbReference type="InterPro" id="IPR020536">
    <property type="entry name" value="ThiI_AANH"/>
</dbReference>
<evidence type="ECO:0000256" key="3">
    <source>
        <dbReference type="ARBA" id="ARBA00022555"/>
    </source>
</evidence>
<evidence type="ECO:0000256" key="7">
    <source>
        <dbReference type="ARBA" id="ARBA00022884"/>
    </source>
</evidence>